<comment type="caution">
    <text evidence="2">The sequence shown here is derived from an EMBL/GenBank/DDBJ whole genome shotgun (WGS) entry which is preliminary data.</text>
</comment>
<evidence type="ECO:0000256" key="1">
    <source>
        <dbReference type="SAM" id="MobiDB-lite"/>
    </source>
</evidence>
<proteinExistence type="predicted"/>
<dbReference type="EMBL" id="WNYA01019520">
    <property type="protein sequence ID" value="KAG8538642.1"/>
    <property type="molecule type" value="Genomic_DNA"/>
</dbReference>
<dbReference type="AlphaFoldDB" id="A0AAV6YN92"/>
<feature type="compositionally biased region" description="Basic and acidic residues" evidence="1">
    <location>
        <begin position="35"/>
        <end position="49"/>
    </location>
</feature>
<gene>
    <name evidence="2" type="ORF">GDO81_022283</name>
</gene>
<evidence type="ECO:0000313" key="2">
    <source>
        <dbReference type="EMBL" id="KAG8538642.1"/>
    </source>
</evidence>
<evidence type="ECO:0000313" key="3">
    <source>
        <dbReference type="Proteomes" id="UP000824782"/>
    </source>
</evidence>
<dbReference type="Proteomes" id="UP000824782">
    <property type="component" value="Unassembled WGS sequence"/>
</dbReference>
<keyword evidence="3" id="KW-1185">Reference proteome</keyword>
<feature type="region of interest" description="Disordered" evidence="1">
    <location>
        <begin position="1"/>
        <end position="49"/>
    </location>
</feature>
<feature type="compositionally biased region" description="Polar residues" evidence="1">
    <location>
        <begin position="14"/>
        <end position="25"/>
    </location>
</feature>
<protein>
    <submittedName>
        <fullName evidence="2">Uncharacterized protein</fullName>
    </submittedName>
</protein>
<reference evidence="2" key="1">
    <citation type="thesis" date="2020" institute="ProQuest LLC" country="789 East Eisenhower Parkway, Ann Arbor, MI, USA">
        <title>Comparative Genomics and Chromosome Evolution.</title>
        <authorList>
            <person name="Mudd A.B."/>
        </authorList>
    </citation>
    <scope>NUCLEOTIDE SEQUENCE</scope>
    <source>
        <strain evidence="2">237g6f4</strain>
        <tissue evidence="2">Blood</tissue>
    </source>
</reference>
<name>A0AAV6YN92_ENGPU</name>
<organism evidence="2 3">
    <name type="scientific">Engystomops pustulosus</name>
    <name type="common">Tungara frog</name>
    <name type="synonym">Physalaemus pustulosus</name>
    <dbReference type="NCBI Taxonomy" id="76066"/>
    <lineage>
        <taxon>Eukaryota</taxon>
        <taxon>Metazoa</taxon>
        <taxon>Chordata</taxon>
        <taxon>Craniata</taxon>
        <taxon>Vertebrata</taxon>
        <taxon>Euteleostomi</taxon>
        <taxon>Amphibia</taxon>
        <taxon>Batrachia</taxon>
        <taxon>Anura</taxon>
        <taxon>Neobatrachia</taxon>
        <taxon>Hyloidea</taxon>
        <taxon>Leptodactylidae</taxon>
        <taxon>Leiuperinae</taxon>
        <taxon>Engystomops</taxon>
    </lineage>
</organism>
<sequence length="49" mass="5371">MCRAVSVAGLRVRGNSSSITELSSDTRLEITSPITDEKTRRERAPGQTH</sequence>
<accession>A0AAV6YN92</accession>